<feature type="region of interest" description="Disordered" evidence="14">
    <location>
        <begin position="77"/>
        <end position="100"/>
    </location>
</feature>
<evidence type="ECO:0000256" key="9">
    <source>
        <dbReference type="ARBA" id="ARBA00023136"/>
    </source>
</evidence>
<evidence type="ECO:0000313" key="16">
    <source>
        <dbReference type="Proteomes" id="UP001314169"/>
    </source>
</evidence>
<evidence type="ECO:0000256" key="12">
    <source>
        <dbReference type="ARBA" id="ARBA00064647"/>
    </source>
</evidence>
<evidence type="ECO:0000256" key="14">
    <source>
        <dbReference type="SAM" id="MobiDB-lite"/>
    </source>
</evidence>
<dbReference type="InterPro" id="IPR008387">
    <property type="entry name" value="ATP_synth_f6_mt"/>
</dbReference>
<evidence type="ECO:0000256" key="13">
    <source>
        <dbReference type="ARBA" id="ARBA00073749"/>
    </source>
</evidence>
<keyword evidence="3" id="KW-0813">Transport</keyword>
<sequence length="131" mass="15077">MNRFTRKQSGGQWHWWWPWQLGKNVSNRIGRILQRLFLLSSATQSAVSAHLRRNADVTAVAFNKKLDPVQKLFVDKVRGHRTKRQSAGGPAGTGPEHQRVEKQMYGMADMTVFPDFRLEDPKLEDIEKPHA</sequence>
<comment type="function">
    <text evidence="11">Subunit F6, of the mitochondrial membrane ATP synthase complex (F(1)F(0) ATP synthase or Complex V) that produces ATP from ADP in the presence of a proton gradient across the membrane which is generated by electron transport complexes of the respiratory chain. ATP synthase complex consist of a soluble F(1) head domain - the catalytic core - and a membrane F(1) domain - the membrane proton channel. These two domains are linked by a central stalk rotating inside the F(1) region and a stationary peripheral stalk. During catalysis, ATP synthesis in the catalytic domain of F(1) is coupled via a rotary mechanism of the central stalk subunits to proton translocation. In vivo, can only synthesize ATP although its ATP hydrolase activity can be activated artificially in vitro. Part of the complex F(0) domain. Part of the complex F(0) domain and the peripheric stalk, which acts as a stator to hold the catalytic alpha(3)beta(3) subcomplex and subunit a/ATP6 static relative to the rotary elements.</text>
</comment>
<comment type="subcellular location">
    <subcellularLocation>
        <location evidence="1">Mitochondrion inner membrane</location>
    </subcellularLocation>
</comment>
<gene>
    <name evidence="15" type="ORF">MPIPNATIZW_LOCUS9675</name>
</gene>
<dbReference type="InterPro" id="IPR036204">
    <property type="entry name" value="ATP_synth_f6_sf_mt"/>
</dbReference>
<evidence type="ECO:0000256" key="6">
    <source>
        <dbReference type="ARBA" id="ARBA00022792"/>
    </source>
</evidence>
<dbReference type="SUPFAM" id="SSF111357">
    <property type="entry name" value="Mitochondrial ATP synthase coupling factor 6"/>
    <property type="match status" value="1"/>
</dbReference>
<keyword evidence="7" id="KW-0406">Ion transport</keyword>
<evidence type="ECO:0000256" key="2">
    <source>
        <dbReference type="ARBA" id="ARBA00007346"/>
    </source>
</evidence>
<evidence type="ECO:0000256" key="4">
    <source>
        <dbReference type="ARBA" id="ARBA00022547"/>
    </source>
</evidence>
<evidence type="ECO:0000256" key="7">
    <source>
        <dbReference type="ARBA" id="ARBA00023065"/>
    </source>
</evidence>
<keyword evidence="6" id="KW-0999">Mitochondrion inner membrane</keyword>
<dbReference type="Pfam" id="PF05511">
    <property type="entry name" value="ATP-synt_F6"/>
    <property type="match status" value="1"/>
</dbReference>
<dbReference type="PANTHER" id="PTHR12441">
    <property type="entry name" value="ATP SYNTHASE COUPLING FACTOR 6, MITOCHONDRIAL"/>
    <property type="match status" value="1"/>
</dbReference>
<comment type="subunit">
    <text evidence="12">Component of the ATP synthase complex composed at least of ATP5F1A/subunit alpha, ATP5F1B/subunit beta, ATP5MC1/subunit c (homooctomer), MT-ATP6/subunit a, MT-ATP8/subunit 8, ATP5ME/subunit e, ATP5MF/subunit f, ATP5MG/subunit g, ATP5MK/subunit k, ATP5MJ/subunit j, ATP5F1C/subunit gamma, ATP5F1D/subunit delta, ATP5F1E/subunit epsilon, ATP5PF/subunit F6, ATP5PB/subunit b, ATP5PD/subunit d, ATP5PO/subunit OSCP. ATP synthase complex consists of a soluble F(1) head domain (subunits alpha(3) and beta(3)) - the catalytic core - and a membrane F(0) domain - the membrane proton channel (subunits c, a, 8, e, f, g, k and j). These two domains are linked by a central stalk (subunits gamma, delta, and epsilon) rotating inside the F1 region and a stationary peripheral stalk (subunits F6, b, d, and OSCP).</text>
</comment>
<evidence type="ECO:0000313" key="15">
    <source>
        <dbReference type="EMBL" id="CAK6441369.1"/>
    </source>
</evidence>
<dbReference type="Gene3D" id="6.10.280.200">
    <property type="match status" value="1"/>
</dbReference>
<reference evidence="15" key="1">
    <citation type="submission" date="2023-12" db="EMBL/GenBank/DDBJ databases">
        <authorList>
            <person name="Brown T."/>
        </authorList>
    </citation>
    <scope>NUCLEOTIDE SEQUENCE</scope>
</reference>
<dbReference type="PANTHER" id="PTHR12441:SF10">
    <property type="entry name" value="ATP SYNTHASE-COUPLING FACTOR 6, MITOCHONDRIAL"/>
    <property type="match status" value="1"/>
</dbReference>
<evidence type="ECO:0000256" key="5">
    <source>
        <dbReference type="ARBA" id="ARBA00022781"/>
    </source>
</evidence>
<keyword evidence="16" id="KW-1185">Reference proteome</keyword>
<proteinExistence type="inferred from homology"/>
<accession>A0ABN9ZWL6</accession>
<comment type="similarity">
    <text evidence="2">Belongs to the eukaryotic ATPase subunit F6 family.</text>
</comment>
<dbReference type="Proteomes" id="UP001314169">
    <property type="component" value="Chromosome 2"/>
</dbReference>
<evidence type="ECO:0000256" key="8">
    <source>
        <dbReference type="ARBA" id="ARBA00023128"/>
    </source>
</evidence>
<organism evidence="15 16">
    <name type="scientific">Pipistrellus nathusii</name>
    <name type="common">Nathusius' pipistrelle</name>
    <dbReference type="NCBI Taxonomy" id="59473"/>
    <lineage>
        <taxon>Eukaryota</taxon>
        <taxon>Metazoa</taxon>
        <taxon>Chordata</taxon>
        <taxon>Craniata</taxon>
        <taxon>Vertebrata</taxon>
        <taxon>Euteleostomi</taxon>
        <taxon>Mammalia</taxon>
        <taxon>Eutheria</taxon>
        <taxon>Laurasiatheria</taxon>
        <taxon>Chiroptera</taxon>
        <taxon>Yangochiroptera</taxon>
        <taxon>Vespertilionidae</taxon>
        <taxon>Pipistrellus</taxon>
    </lineage>
</organism>
<keyword evidence="9" id="KW-0472">Membrane</keyword>
<evidence type="ECO:0000256" key="1">
    <source>
        <dbReference type="ARBA" id="ARBA00004273"/>
    </source>
</evidence>
<evidence type="ECO:0000256" key="11">
    <source>
        <dbReference type="ARBA" id="ARBA00059339"/>
    </source>
</evidence>
<evidence type="ECO:0000256" key="3">
    <source>
        <dbReference type="ARBA" id="ARBA00022448"/>
    </source>
</evidence>
<evidence type="ECO:0000256" key="10">
    <source>
        <dbReference type="ARBA" id="ARBA00029863"/>
    </source>
</evidence>
<dbReference type="EMBL" id="OY882859">
    <property type="protein sequence ID" value="CAK6441369.1"/>
    <property type="molecule type" value="Genomic_DNA"/>
</dbReference>
<protein>
    <recommendedName>
        <fullName evidence="13">ATP synthase peripheral stalk subunit F6, mitochondrial</fullName>
    </recommendedName>
    <alternativeName>
        <fullName evidence="10">ATP synthase peripheral stalk subunit F6</fullName>
    </alternativeName>
</protein>
<name>A0ABN9ZWL6_PIPNA</name>
<keyword evidence="4" id="KW-0138">CF(0)</keyword>
<keyword evidence="8" id="KW-0496">Mitochondrion</keyword>
<keyword evidence="5" id="KW-0375">Hydrogen ion transport</keyword>